<sequence length="155" mass="17456">MNKYIKLFEEHEEDEEDLRQLRDLGLADSELTYDLSFSIDMDWAIANGPAETVTEITNLINGIGDWKGVGKVSVIEVSGTFGSKGIDWEGPLSEVGLSDEAGDYEADEIDIYEFTSDAFITFTSFLKEDEIEDFINDQLVHITAYGTYDLELMED</sequence>
<reference evidence="1" key="1">
    <citation type="submission" date="2020-05" db="EMBL/GenBank/DDBJ databases">
        <authorList>
            <person name="Chiriac C."/>
            <person name="Salcher M."/>
            <person name="Ghai R."/>
            <person name="Kavagutti S V."/>
        </authorList>
    </citation>
    <scope>NUCLEOTIDE SEQUENCE</scope>
</reference>
<protein>
    <submittedName>
        <fullName evidence="1">Uncharacterized protein</fullName>
    </submittedName>
</protein>
<dbReference type="EMBL" id="LR797474">
    <property type="protein sequence ID" value="CAB4219075.1"/>
    <property type="molecule type" value="Genomic_DNA"/>
</dbReference>
<evidence type="ECO:0000313" key="1">
    <source>
        <dbReference type="EMBL" id="CAB4219075.1"/>
    </source>
</evidence>
<name>A0A6J5SUR5_9CAUD</name>
<accession>A0A6J5SUR5</accession>
<organism evidence="1">
    <name type="scientific">uncultured Caudovirales phage</name>
    <dbReference type="NCBI Taxonomy" id="2100421"/>
    <lineage>
        <taxon>Viruses</taxon>
        <taxon>Duplodnaviria</taxon>
        <taxon>Heunggongvirae</taxon>
        <taxon>Uroviricota</taxon>
        <taxon>Caudoviricetes</taxon>
        <taxon>Peduoviridae</taxon>
        <taxon>Maltschvirus</taxon>
        <taxon>Maltschvirus maltsch</taxon>
    </lineage>
</organism>
<gene>
    <name evidence="1" type="ORF">UFOVP1604_158</name>
</gene>
<proteinExistence type="predicted"/>